<dbReference type="GO" id="GO:0006950">
    <property type="term" value="P:response to stress"/>
    <property type="evidence" value="ECO:0007669"/>
    <property type="project" value="TreeGrafter"/>
</dbReference>
<evidence type="ECO:0000259" key="1">
    <source>
        <dbReference type="PROSITE" id="PS50995"/>
    </source>
</evidence>
<gene>
    <name evidence="2" type="ORF">D5H75_37200</name>
</gene>
<dbReference type="SUPFAM" id="SSF46785">
    <property type="entry name" value="Winged helix' DNA-binding domain"/>
    <property type="match status" value="1"/>
</dbReference>
<accession>A0A3A4AKX7</accession>
<dbReference type="AlphaFoldDB" id="A0A3A4AKX7"/>
<dbReference type="InterPro" id="IPR039422">
    <property type="entry name" value="MarR/SlyA-like"/>
</dbReference>
<evidence type="ECO:0000313" key="2">
    <source>
        <dbReference type="EMBL" id="RJL21767.1"/>
    </source>
</evidence>
<dbReference type="PANTHER" id="PTHR33164:SF57">
    <property type="entry name" value="MARR-FAMILY TRANSCRIPTIONAL REGULATOR"/>
    <property type="match status" value="1"/>
</dbReference>
<comment type="caution">
    <text evidence="2">The sequence shown here is derived from an EMBL/GenBank/DDBJ whole genome shotgun (WGS) entry which is preliminary data.</text>
</comment>
<dbReference type="OrthoDB" id="8635520at2"/>
<dbReference type="PANTHER" id="PTHR33164">
    <property type="entry name" value="TRANSCRIPTIONAL REGULATOR, MARR FAMILY"/>
    <property type="match status" value="1"/>
</dbReference>
<proteinExistence type="predicted"/>
<dbReference type="EMBL" id="QZEY01000024">
    <property type="protein sequence ID" value="RJL21767.1"/>
    <property type="molecule type" value="Genomic_DNA"/>
</dbReference>
<organism evidence="2 3">
    <name type="scientific">Bailinhaonella thermotolerans</name>
    <dbReference type="NCBI Taxonomy" id="1070861"/>
    <lineage>
        <taxon>Bacteria</taxon>
        <taxon>Bacillati</taxon>
        <taxon>Actinomycetota</taxon>
        <taxon>Actinomycetes</taxon>
        <taxon>Streptosporangiales</taxon>
        <taxon>Streptosporangiaceae</taxon>
        <taxon>Bailinhaonella</taxon>
    </lineage>
</organism>
<dbReference type="Gene3D" id="1.10.10.10">
    <property type="entry name" value="Winged helix-like DNA-binding domain superfamily/Winged helix DNA-binding domain"/>
    <property type="match status" value="1"/>
</dbReference>
<evidence type="ECO:0000313" key="3">
    <source>
        <dbReference type="Proteomes" id="UP000265768"/>
    </source>
</evidence>
<dbReference type="InterPro" id="IPR036390">
    <property type="entry name" value="WH_DNA-bd_sf"/>
</dbReference>
<reference evidence="2 3" key="1">
    <citation type="submission" date="2018-09" db="EMBL/GenBank/DDBJ databases">
        <title>YIM 75507 draft genome.</title>
        <authorList>
            <person name="Tang S."/>
            <person name="Feng Y."/>
        </authorList>
    </citation>
    <scope>NUCLEOTIDE SEQUENCE [LARGE SCALE GENOMIC DNA]</scope>
    <source>
        <strain evidence="2 3">YIM 75507</strain>
    </source>
</reference>
<keyword evidence="3" id="KW-1185">Reference proteome</keyword>
<sequence length="140" mass="15580">MDRGETIAGIYGELTRFTRRVRARGGAWHPDLSLVAYTLLAHIDGAGRVRAADLAAHYALDKSTVSRQVADLRERGLVTPVPDERDARAHVLTITPEGRRRLDEANASLRDRLEDRLSSWPEEDLATFAALLARFNADMS</sequence>
<dbReference type="InterPro" id="IPR000835">
    <property type="entry name" value="HTH_MarR-typ"/>
</dbReference>
<dbReference type="Pfam" id="PF12802">
    <property type="entry name" value="MarR_2"/>
    <property type="match status" value="1"/>
</dbReference>
<feature type="domain" description="HTH marR-type" evidence="1">
    <location>
        <begin position="1"/>
        <end position="137"/>
    </location>
</feature>
<dbReference type="Proteomes" id="UP000265768">
    <property type="component" value="Unassembled WGS sequence"/>
</dbReference>
<protein>
    <submittedName>
        <fullName evidence="2">MarR family transcriptional regulator</fullName>
    </submittedName>
</protein>
<dbReference type="GO" id="GO:0003700">
    <property type="term" value="F:DNA-binding transcription factor activity"/>
    <property type="evidence" value="ECO:0007669"/>
    <property type="project" value="InterPro"/>
</dbReference>
<dbReference type="InterPro" id="IPR036388">
    <property type="entry name" value="WH-like_DNA-bd_sf"/>
</dbReference>
<dbReference type="PROSITE" id="PS50995">
    <property type="entry name" value="HTH_MARR_2"/>
    <property type="match status" value="1"/>
</dbReference>
<dbReference type="SMART" id="SM00347">
    <property type="entry name" value="HTH_MARR"/>
    <property type="match status" value="1"/>
</dbReference>
<name>A0A3A4AKX7_9ACTN</name>
<dbReference type="RefSeq" id="WP_119931300.1">
    <property type="nucleotide sequence ID" value="NZ_QZEY01000024.1"/>
</dbReference>